<accession>A0A1C4UD64</accession>
<dbReference type="PROSITE" id="PS50056">
    <property type="entry name" value="TYR_PHOSPHATASE_2"/>
    <property type="match status" value="1"/>
</dbReference>
<evidence type="ECO:0000256" key="1">
    <source>
        <dbReference type="ARBA" id="ARBA00009580"/>
    </source>
</evidence>
<dbReference type="RefSeq" id="WP_088959417.1">
    <property type="nucleotide sequence ID" value="NZ_LT607410.1"/>
</dbReference>
<dbReference type="InterPro" id="IPR016130">
    <property type="entry name" value="Tyr_Pase_AS"/>
</dbReference>
<dbReference type="PROSITE" id="PS00383">
    <property type="entry name" value="TYR_PHOSPHATASE_1"/>
    <property type="match status" value="1"/>
</dbReference>
<feature type="domain" description="Tyrosine specific protein phosphatases" evidence="2">
    <location>
        <begin position="105"/>
        <end position="141"/>
    </location>
</feature>
<dbReference type="AlphaFoldDB" id="A0A1C4UD64"/>
<dbReference type="InterPro" id="IPR000387">
    <property type="entry name" value="Tyr_Pase_dom"/>
</dbReference>
<organism evidence="3 4">
    <name type="scientific">Micromonospora purpureochromogenes</name>
    <dbReference type="NCBI Taxonomy" id="47872"/>
    <lineage>
        <taxon>Bacteria</taxon>
        <taxon>Bacillati</taxon>
        <taxon>Actinomycetota</taxon>
        <taxon>Actinomycetes</taxon>
        <taxon>Micromonosporales</taxon>
        <taxon>Micromonosporaceae</taxon>
        <taxon>Micromonospora</taxon>
    </lineage>
</organism>
<reference evidence="3 4" key="1">
    <citation type="submission" date="2016-06" db="EMBL/GenBank/DDBJ databases">
        <authorList>
            <person name="Kjaerup R.B."/>
            <person name="Dalgaard T.S."/>
            <person name="Juul-Madsen H.R."/>
        </authorList>
    </citation>
    <scope>NUCLEOTIDE SEQUENCE [LARGE SCALE GENOMIC DNA]</scope>
    <source>
        <strain evidence="3 4">DSM 43821</strain>
    </source>
</reference>
<dbReference type="Pfam" id="PF13350">
    <property type="entry name" value="Y_phosphatase3"/>
    <property type="match status" value="1"/>
</dbReference>
<dbReference type="GO" id="GO:0004721">
    <property type="term" value="F:phosphoprotein phosphatase activity"/>
    <property type="evidence" value="ECO:0007669"/>
    <property type="project" value="InterPro"/>
</dbReference>
<name>A0A1C4UD64_9ACTN</name>
<evidence type="ECO:0000313" key="4">
    <source>
        <dbReference type="Proteomes" id="UP000198228"/>
    </source>
</evidence>
<gene>
    <name evidence="3" type="ORF">GA0074696_0288</name>
</gene>
<dbReference type="Gene3D" id="3.90.190.10">
    <property type="entry name" value="Protein tyrosine phosphatase superfamily"/>
    <property type="match status" value="1"/>
</dbReference>
<evidence type="ECO:0000313" key="3">
    <source>
        <dbReference type="EMBL" id="SCE69648.1"/>
    </source>
</evidence>
<dbReference type="InterPro" id="IPR029021">
    <property type="entry name" value="Prot-tyrosine_phosphatase-like"/>
</dbReference>
<dbReference type="Proteomes" id="UP000198228">
    <property type="component" value="Chromosome I"/>
</dbReference>
<dbReference type="EMBL" id="LT607410">
    <property type="protein sequence ID" value="SCE69648.1"/>
    <property type="molecule type" value="Genomic_DNA"/>
</dbReference>
<comment type="similarity">
    <text evidence="1">Belongs to the protein-tyrosine phosphatase family.</text>
</comment>
<dbReference type="PANTHER" id="PTHR31126:SF1">
    <property type="entry name" value="TYROSINE SPECIFIC PROTEIN PHOSPHATASES DOMAIN-CONTAINING PROTEIN"/>
    <property type="match status" value="1"/>
</dbReference>
<evidence type="ECO:0000259" key="2">
    <source>
        <dbReference type="PROSITE" id="PS50056"/>
    </source>
</evidence>
<sequence>MDIGWPGCRNSRDLGGVRAVDGRRIRSGALLRSDSHERLTAATIRAVRSSGIGCLVDLRWRWECDQEPSPFAGDAFYRHVPMLNDVREYVPPPDTYAPMLDHNRQRIGEAFRTVAEAAPGGVVVHCQAGKDRTGVLVALLLRVAGVAPDAIAEDYALTDGCSPQTMLNTLNHLDSHYGGAASYLVEAGVSAETLRAARSRLLE</sequence>
<dbReference type="SUPFAM" id="SSF52799">
    <property type="entry name" value="(Phosphotyrosine protein) phosphatases II"/>
    <property type="match status" value="1"/>
</dbReference>
<dbReference type="PANTHER" id="PTHR31126">
    <property type="entry name" value="TYROSINE-PROTEIN PHOSPHATASE"/>
    <property type="match status" value="1"/>
</dbReference>
<protein>
    <submittedName>
        <fullName evidence="3">Tyrosine phosphatase family C-terminal region</fullName>
    </submittedName>
</protein>
<proteinExistence type="inferred from homology"/>
<dbReference type="InterPro" id="IPR026893">
    <property type="entry name" value="Tyr/Ser_Pase_IphP-type"/>
</dbReference>